<evidence type="ECO:0000256" key="2">
    <source>
        <dbReference type="ARBA" id="ARBA00022527"/>
    </source>
</evidence>
<keyword evidence="12" id="KW-1185">Reference proteome</keyword>
<evidence type="ECO:0000256" key="5">
    <source>
        <dbReference type="ARBA" id="ARBA00022777"/>
    </source>
</evidence>
<dbReference type="GO" id="GO:0004674">
    <property type="term" value="F:protein serine/threonine kinase activity"/>
    <property type="evidence" value="ECO:0007669"/>
    <property type="project" value="UniProtKB-KW"/>
</dbReference>
<sequence>MDLDLQPSPWKYLPFELGECEDLENYEPGGFHPVHLSDVYDGRYKVVHKLGFGGFSTVWLARDNVTNRWVALKVIAARDSPTYEARSTIASHPSIVGSRLFAVADRRFWIDGPNGRHLCLVFPVLGPNLAKLSKGIYSRMKPGFAKEVSLQAAQALAHLHSNGLCHGDFTVHNIALHLSNGFDSCNENDLVELFGHPQTAPVRTYTEKPPRPHAPDYIVVPLDFCSPTANTVLGRDICVIDFDQSFTIEDPPSDGVGIPAKYLAPEVAVGRSASPASDIWALGCAIFRIRSGDDLFFDYDTNCPEDALRQIVKVMGDLPGEWKQTEFDEDGFAVAKGEQGNPFWSLKEKRPLKDRVAGIIDEPPSLFISSQGEAVEAILDDAIVEDGDGRGTVTFDEEFAVPYPAPIASMVWKPTAICVEGDYFAAYSDETDEMLKAFPRISGSEALLLADLLFKTFEYDPAKRIKAHELVTHAWFHPAAGFE</sequence>
<dbReference type="EMBL" id="MU865091">
    <property type="protein sequence ID" value="KAK4457922.1"/>
    <property type="molecule type" value="Genomic_DNA"/>
</dbReference>
<evidence type="ECO:0000313" key="12">
    <source>
        <dbReference type="Proteomes" id="UP001321749"/>
    </source>
</evidence>
<proteinExistence type="predicted"/>
<dbReference type="InterPro" id="IPR017441">
    <property type="entry name" value="Protein_kinase_ATP_BS"/>
</dbReference>
<dbReference type="SMART" id="SM00220">
    <property type="entry name" value="S_TKc"/>
    <property type="match status" value="1"/>
</dbReference>
<dbReference type="InterPro" id="IPR011009">
    <property type="entry name" value="Kinase-like_dom_sf"/>
</dbReference>
<dbReference type="InterPro" id="IPR051334">
    <property type="entry name" value="SRPK"/>
</dbReference>
<keyword evidence="4 9" id="KW-0547">Nucleotide-binding</keyword>
<dbReference type="Gene3D" id="3.30.200.20">
    <property type="entry name" value="Phosphorylase Kinase, domain 1"/>
    <property type="match status" value="1"/>
</dbReference>
<feature type="binding site" evidence="9">
    <location>
        <position position="73"/>
    </location>
    <ligand>
        <name>ATP</name>
        <dbReference type="ChEBI" id="CHEBI:30616"/>
    </ligand>
</feature>
<evidence type="ECO:0000256" key="6">
    <source>
        <dbReference type="ARBA" id="ARBA00022840"/>
    </source>
</evidence>
<keyword evidence="6 9" id="KW-0067">ATP-binding</keyword>
<gene>
    <name evidence="11" type="ORF">QBC42DRAFT_187320</name>
</gene>
<evidence type="ECO:0000256" key="3">
    <source>
        <dbReference type="ARBA" id="ARBA00022679"/>
    </source>
</evidence>
<accession>A0AAV9HAX1</accession>
<evidence type="ECO:0000256" key="9">
    <source>
        <dbReference type="PROSITE-ProRule" id="PRU10141"/>
    </source>
</evidence>
<evidence type="ECO:0000256" key="7">
    <source>
        <dbReference type="ARBA" id="ARBA00047899"/>
    </source>
</evidence>
<dbReference type="PANTHER" id="PTHR47634">
    <property type="entry name" value="PROTEIN KINASE DOMAIN-CONTAINING PROTEIN-RELATED"/>
    <property type="match status" value="1"/>
</dbReference>
<keyword evidence="2" id="KW-0723">Serine/threonine-protein kinase</keyword>
<dbReference type="EC" id="2.7.11.1" evidence="1"/>
<dbReference type="PANTHER" id="PTHR47634:SF9">
    <property type="entry name" value="PROTEIN KINASE DOMAIN-CONTAINING PROTEIN-RELATED"/>
    <property type="match status" value="1"/>
</dbReference>
<comment type="catalytic activity">
    <reaction evidence="7">
        <text>L-threonyl-[protein] + ATP = O-phospho-L-threonyl-[protein] + ADP + H(+)</text>
        <dbReference type="Rhea" id="RHEA:46608"/>
        <dbReference type="Rhea" id="RHEA-COMP:11060"/>
        <dbReference type="Rhea" id="RHEA-COMP:11605"/>
        <dbReference type="ChEBI" id="CHEBI:15378"/>
        <dbReference type="ChEBI" id="CHEBI:30013"/>
        <dbReference type="ChEBI" id="CHEBI:30616"/>
        <dbReference type="ChEBI" id="CHEBI:61977"/>
        <dbReference type="ChEBI" id="CHEBI:456216"/>
        <dbReference type="EC" id="2.7.11.1"/>
    </reaction>
</comment>
<comment type="catalytic activity">
    <reaction evidence="8">
        <text>L-seryl-[protein] + ATP = O-phospho-L-seryl-[protein] + ADP + H(+)</text>
        <dbReference type="Rhea" id="RHEA:17989"/>
        <dbReference type="Rhea" id="RHEA-COMP:9863"/>
        <dbReference type="Rhea" id="RHEA-COMP:11604"/>
        <dbReference type="ChEBI" id="CHEBI:15378"/>
        <dbReference type="ChEBI" id="CHEBI:29999"/>
        <dbReference type="ChEBI" id="CHEBI:30616"/>
        <dbReference type="ChEBI" id="CHEBI:83421"/>
        <dbReference type="ChEBI" id="CHEBI:456216"/>
        <dbReference type="EC" id="2.7.11.1"/>
    </reaction>
</comment>
<keyword evidence="3" id="KW-0808">Transferase</keyword>
<dbReference type="AlphaFoldDB" id="A0AAV9HAX1"/>
<dbReference type="Proteomes" id="UP001321749">
    <property type="component" value="Unassembled WGS sequence"/>
</dbReference>
<dbReference type="InterPro" id="IPR000719">
    <property type="entry name" value="Prot_kinase_dom"/>
</dbReference>
<dbReference type="PROSITE" id="PS00107">
    <property type="entry name" value="PROTEIN_KINASE_ATP"/>
    <property type="match status" value="1"/>
</dbReference>
<keyword evidence="5 11" id="KW-0418">Kinase</keyword>
<name>A0AAV9HAX1_9PEZI</name>
<dbReference type="Pfam" id="PF00069">
    <property type="entry name" value="Pkinase"/>
    <property type="match status" value="2"/>
</dbReference>
<evidence type="ECO:0000259" key="10">
    <source>
        <dbReference type="PROSITE" id="PS50011"/>
    </source>
</evidence>
<dbReference type="SUPFAM" id="SSF56112">
    <property type="entry name" value="Protein kinase-like (PK-like)"/>
    <property type="match status" value="1"/>
</dbReference>
<dbReference type="GO" id="GO:0005524">
    <property type="term" value="F:ATP binding"/>
    <property type="evidence" value="ECO:0007669"/>
    <property type="project" value="UniProtKB-UniRule"/>
</dbReference>
<dbReference type="Gene3D" id="1.10.510.10">
    <property type="entry name" value="Transferase(Phosphotransferase) domain 1"/>
    <property type="match status" value="1"/>
</dbReference>
<dbReference type="GO" id="GO:0000245">
    <property type="term" value="P:spliceosomal complex assembly"/>
    <property type="evidence" value="ECO:0007669"/>
    <property type="project" value="TreeGrafter"/>
</dbReference>
<evidence type="ECO:0000313" key="11">
    <source>
        <dbReference type="EMBL" id="KAK4457922.1"/>
    </source>
</evidence>
<protein>
    <recommendedName>
        <fullName evidence="1">non-specific serine/threonine protein kinase</fullName>
        <ecNumber evidence="1">2.7.11.1</ecNumber>
    </recommendedName>
</protein>
<evidence type="ECO:0000256" key="4">
    <source>
        <dbReference type="ARBA" id="ARBA00022741"/>
    </source>
</evidence>
<organism evidence="11 12">
    <name type="scientific">Cladorrhinum samala</name>
    <dbReference type="NCBI Taxonomy" id="585594"/>
    <lineage>
        <taxon>Eukaryota</taxon>
        <taxon>Fungi</taxon>
        <taxon>Dikarya</taxon>
        <taxon>Ascomycota</taxon>
        <taxon>Pezizomycotina</taxon>
        <taxon>Sordariomycetes</taxon>
        <taxon>Sordariomycetidae</taxon>
        <taxon>Sordariales</taxon>
        <taxon>Podosporaceae</taxon>
        <taxon>Cladorrhinum</taxon>
    </lineage>
</organism>
<evidence type="ECO:0000256" key="1">
    <source>
        <dbReference type="ARBA" id="ARBA00012513"/>
    </source>
</evidence>
<reference evidence="11" key="2">
    <citation type="submission" date="2023-06" db="EMBL/GenBank/DDBJ databases">
        <authorList>
            <consortium name="Lawrence Berkeley National Laboratory"/>
            <person name="Mondo S.J."/>
            <person name="Hensen N."/>
            <person name="Bonometti L."/>
            <person name="Westerberg I."/>
            <person name="Brannstrom I.O."/>
            <person name="Guillou S."/>
            <person name="Cros-Aarteil S."/>
            <person name="Calhoun S."/>
            <person name="Haridas S."/>
            <person name="Kuo A."/>
            <person name="Pangilinan J."/>
            <person name="Riley R."/>
            <person name="Labutti K."/>
            <person name="Andreopoulos B."/>
            <person name="Lipzen A."/>
            <person name="Chen C."/>
            <person name="Yanf M."/>
            <person name="Daum C."/>
            <person name="Ng V."/>
            <person name="Clum A."/>
            <person name="Steindorff A."/>
            <person name="Ohm R."/>
            <person name="Martin F."/>
            <person name="Silar P."/>
            <person name="Natvig D."/>
            <person name="Lalanne C."/>
            <person name="Gautier V."/>
            <person name="Ament-Velasquez S.L."/>
            <person name="Kruys A."/>
            <person name="Hutchinson M.I."/>
            <person name="Powell A.J."/>
            <person name="Barry K."/>
            <person name="Miller A.N."/>
            <person name="Grigoriev I.V."/>
            <person name="Debuchy R."/>
            <person name="Gladieux P."/>
            <person name="Thoren M.H."/>
            <person name="Johannesson H."/>
        </authorList>
    </citation>
    <scope>NUCLEOTIDE SEQUENCE</scope>
    <source>
        <strain evidence="11">PSN324</strain>
    </source>
</reference>
<feature type="domain" description="Protein kinase" evidence="10">
    <location>
        <begin position="44"/>
        <end position="476"/>
    </location>
</feature>
<dbReference type="PROSITE" id="PS50011">
    <property type="entry name" value="PROTEIN_KINASE_DOM"/>
    <property type="match status" value="1"/>
</dbReference>
<evidence type="ECO:0000256" key="8">
    <source>
        <dbReference type="ARBA" id="ARBA00048679"/>
    </source>
</evidence>
<comment type="caution">
    <text evidence="11">The sequence shown here is derived from an EMBL/GenBank/DDBJ whole genome shotgun (WGS) entry which is preliminary data.</text>
</comment>
<reference evidence="11" key="1">
    <citation type="journal article" date="2023" name="Mol. Phylogenet. Evol.">
        <title>Genome-scale phylogeny and comparative genomics of the fungal order Sordariales.</title>
        <authorList>
            <person name="Hensen N."/>
            <person name="Bonometti L."/>
            <person name="Westerberg I."/>
            <person name="Brannstrom I.O."/>
            <person name="Guillou S."/>
            <person name="Cros-Aarteil S."/>
            <person name="Calhoun S."/>
            <person name="Haridas S."/>
            <person name="Kuo A."/>
            <person name="Mondo S."/>
            <person name="Pangilinan J."/>
            <person name="Riley R."/>
            <person name="LaButti K."/>
            <person name="Andreopoulos B."/>
            <person name="Lipzen A."/>
            <person name="Chen C."/>
            <person name="Yan M."/>
            <person name="Daum C."/>
            <person name="Ng V."/>
            <person name="Clum A."/>
            <person name="Steindorff A."/>
            <person name="Ohm R.A."/>
            <person name="Martin F."/>
            <person name="Silar P."/>
            <person name="Natvig D.O."/>
            <person name="Lalanne C."/>
            <person name="Gautier V."/>
            <person name="Ament-Velasquez S.L."/>
            <person name="Kruys A."/>
            <person name="Hutchinson M.I."/>
            <person name="Powell A.J."/>
            <person name="Barry K."/>
            <person name="Miller A.N."/>
            <person name="Grigoriev I.V."/>
            <person name="Debuchy R."/>
            <person name="Gladieux P."/>
            <person name="Hiltunen Thoren M."/>
            <person name="Johannesson H."/>
        </authorList>
    </citation>
    <scope>NUCLEOTIDE SEQUENCE</scope>
    <source>
        <strain evidence="11">PSN324</strain>
    </source>
</reference>
<dbReference type="GO" id="GO:0050684">
    <property type="term" value="P:regulation of mRNA processing"/>
    <property type="evidence" value="ECO:0007669"/>
    <property type="project" value="TreeGrafter"/>
</dbReference>